<dbReference type="EMBL" id="JAEHOD010000003">
    <property type="protein sequence ID" value="KAG2453323.1"/>
    <property type="molecule type" value="Genomic_DNA"/>
</dbReference>
<reference evidence="2" key="1">
    <citation type="journal article" date="2020" name="bioRxiv">
        <title>Comparative genomics of Chlamydomonas.</title>
        <authorList>
            <person name="Craig R.J."/>
            <person name="Hasan A.R."/>
            <person name="Ness R.W."/>
            <person name="Keightley P.D."/>
        </authorList>
    </citation>
    <scope>NUCLEOTIDE SEQUENCE</scope>
    <source>
        <strain evidence="2">CCAP 11/173</strain>
    </source>
</reference>
<feature type="region of interest" description="Disordered" evidence="1">
    <location>
        <begin position="130"/>
        <end position="155"/>
    </location>
</feature>
<feature type="compositionally biased region" description="Low complexity" evidence="1">
    <location>
        <begin position="476"/>
        <end position="507"/>
    </location>
</feature>
<feature type="compositionally biased region" description="Basic residues" evidence="1">
    <location>
        <begin position="459"/>
        <end position="475"/>
    </location>
</feature>
<dbReference type="OrthoDB" id="534514at2759"/>
<gene>
    <name evidence="2" type="ORF">HYH02_001547</name>
</gene>
<dbReference type="Proteomes" id="UP000613740">
    <property type="component" value="Unassembled WGS sequence"/>
</dbReference>
<feature type="compositionally biased region" description="Basic residues" evidence="1">
    <location>
        <begin position="508"/>
        <end position="529"/>
    </location>
</feature>
<accession>A0A836BBG9</accession>
<proteinExistence type="predicted"/>
<dbReference type="AlphaFoldDB" id="A0A836BBG9"/>
<feature type="compositionally biased region" description="Polar residues" evidence="1">
    <location>
        <begin position="212"/>
        <end position="223"/>
    </location>
</feature>
<feature type="compositionally biased region" description="Low complexity" evidence="1">
    <location>
        <begin position="242"/>
        <end position="253"/>
    </location>
</feature>
<feature type="region of interest" description="Disordered" evidence="1">
    <location>
        <begin position="550"/>
        <end position="593"/>
    </location>
</feature>
<feature type="region of interest" description="Disordered" evidence="1">
    <location>
        <begin position="459"/>
        <end position="534"/>
    </location>
</feature>
<keyword evidence="3" id="KW-1185">Reference proteome</keyword>
<feature type="region of interest" description="Disordered" evidence="1">
    <location>
        <begin position="299"/>
        <end position="319"/>
    </location>
</feature>
<feature type="compositionally biased region" description="Polar residues" evidence="1">
    <location>
        <begin position="66"/>
        <end position="83"/>
    </location>
</feature>
<evidence type="ECO:0000256" key="1">
    <source>
        <dbReference type="SAM" id="MobiDB-lite"/>
    </source>
</evidence>
<protein>
    <submittedName>
        <fullName evidence="2">Uncharacterized protein</fullName>
    </submittedName>
</protein>
<organism evidence="2 3">
    <name type="scientific">Chlamydomonas schloesseri</name>
    <dbReference type="NCBI Taxonomy" id="2026947"/>
    <lineage>
        <taxon>Eukaryota</taxon>
        <taxon>Viridiplantae</taxon>
        <taxon>Chlorophyta</taxon>
        <taxon>core chlorophytes</taxon>
        <taxon>Chlorophyceae</taxon>
        <taxon>CS clade</taxon>
        <taxon>Chlamydomonadales</taxon>
        <taxon>Chlamydomonadaceae</taxon>
        <taxon>Chlamydomonas</taxon>
    </lineage>
</organism>
<comment type="caution">
    <text evidence="2">The sequence shown here is derived from an EMBL/GenBank/DDBJ whole genome shotgun (WGS) entry which is preliminary data.</text>
</comment>
<name>A0A836BBG9_9CHLO</name>
<feature type="compositionally biased region" description="Gly residues" evidence="1">
    <location>
        <begin position="177"/>
        <end position="187"/>
    </location>
</feature>
<feature type="region of interest" description="Disordered" evidence="1">
    <location>
        <begin position="175"/>
        <end position="253"/>
    </location>
</feature>
<evidence type="ECO:0000313" key="2">
    <source>
        <dbReference type="EMBL" id="KAG2453323.1"/>
    </source>
</evidence>
<feature type="compositionally biased region" description="Polar residues" evidence="1">
    <location>
        <begin position="300"/>
        <end position="317"/>
    </location>
</feature>
<evidence type="ECO:0000313" key="3">
    <source>
        <dbReference type="Proteomes" id="UP000613740"/>
    </source>
</evidence>
<feature type="compositionally biased region" description="Polar residues" evidence="1">
    <location>
        <begin position="582"/>
        <end position="593"/>
    </location>
</feature>
<feature type="compositionally biased region" description="Polar residues" evidence="1">
    <location>
        <begin position="136"/>
        <end position="153"/>
    </location>
</feature>
<sequence>MLLAIGDAHFGASTWSLTGAVAERNAVLSVGKARNMQGWDPLRDPLPIATLLRLAACRQRLDDSHTPQSQRSGFSTPTCSTTRDSCRRCSDCGSLSAVHSSEQPSCSQSEASWSLRSGCNGAQTGSAVCSPPLDAMTSSGSEEQPLSTASPASVASYDSLRGTGGSGSLAGLVDGTAAGGSHQGGAGSCQSIPEVASQEKQQQEVEGRVKPASSSPKAAQPGTQDGAAVAAGGRASGGSGGCSSKTCSGSGNTQSSAEAAAVAAAAAAAATAALQQRRLGKGAGRATCSALHLSAGAPQSAPSQLAATQSARGSLSNAPWMPRPALSATATSVSLQPHASVSSALPAMPAVPPSARDLLHRCATHLQLLFQWHPAQLSFAVPYLAEYLSAAPDVVAWGSGSPYFSLQGYAAAVYGSFEGLLVEVSRVFFGGCWRLEGGQAPGEPRVLCVPRCAHNVMLRSHHGSHGQPHHAHHQLASHGSATGSGLGSSRRASAASSGAASVSGGHHSSPHHHHHHSHRHHHQHQHGHGRSGYSYDQQSALASFASAKQLSRMGGGGGSSGITADGSAVQPACGVPPCVQRPLTTSRSAINLR</sequence>
<feature type="region of interest" description="Disordered" evidence="1">
    <location>
        <begin position="63"/>
        <end position="84"/>
    </location>
</feature>